<evidence type="ECO:0000313" key="8">
    <source>
        <dbReference type="Proteomes" id="UP000294796"/>
    </source>
</evidence>
<dbReference type="GO" id="GO:0004748">
    <property type="term" value="F:ribonucleoside-diphosphate reductase activity, thioredoxin disulfide as acceptor"/>
    <property type="evidence" value="ECO:0007669"/>
    <property type="project" value="TreeGrafter"/>
</dbReference>
<dbReference type="Pfam" id="PF13353">
    <property type="entry name" value="Fer4_12"/>
    <property type="match status" value="1"/>
</dbReference>
<dbReference type="OrthoDB" id="9782387at2"/>
<dbReference type="Gene3D" id="3.20.20.70">
    <property type="entry name" value="Aldolase class I"/>
    <property type="match status" value="1"/>
</dbReference>
<name>A0A4R5TYM8_9GAMM</name>
<evidence type="ECO:0000256" key="2">
    <source>
        <dbReference type="ARBA" id="ARBA00022485"/>
    </source>
</evidence>
<comment type="caution">
    <text evidence="7">The sequence shown here is derived from an EMBL/GenBank/DDBJ whole genome shotgun (WGS) entry which is preliminary data.</text>
</comment>
<keyword evidence="6" id="KW-0411">Iron-sulfur</keyword>
<dbReference type="Proteomes" id="UP000294796">
    <property type="component" value="Unassembled WGS sequence"/>
</dbReference>
<dbReference type="PANTHER" id="PTHR30352:SF2">
    <property type="entry name" value="ANAEROBIC RIBONUCLEOSIDE-TRIPHOSPHATE REDUCTASE-ACTIVATING PROTEIN"/>
    <property type="match status" value="1"/>
</dbReference>
<keyword evidence="2" id="KW-0004">4Fe-4S</keyword>
<dbReference type="EMBL" id="SMTF01000003">
    <property type="protein sequence ID" value="TDK26271.1"/>
    <property type="molecule type" value="Genomic_DNA"/>
</dbReference>
<dbReference type="AlphaFoldDB" id="A0A4R5TYM8"/>
<reference evidence="7 8" key="1">
    <citation type="submission" date="2019-03" db="EMBL/GenBank/DDBJ databases">
        <title>Luteimonas zhaokaii sp.nov., isolated from the rectal contents of Plateau pika in Yushu, Qinghai Province, China.</title>
        <authorList>
            <person name="Zhang G."/>
        </authorList>
    </citation>
    <scope>NUCLEOTIDE SEQUENCE [LARGE SCALE GENOMIC DNA]</scope>
    <source>
        <strain evidence="7 8">B9</strain>
    </source>
</reference>
<keyword evidence="4" id="KW-0479">Metal-binding</keyword>
<dbReference type="GO" id="GO:0051539">
    <property type="term" value="F:4 iron, 4 sulfur cluster binding"/>
    <property type="evidence" value="ECO:0007669"/>
    <property type="project" value="UniProtKB-KW"/>
</dbReference>
<comment type="cofactor">
    <cofactor evidence="1">
        <name>[4Fe-4S] cluster</name>
        <dbReference type="ChEBI" id="CHEBI:49883"/>
    </cofactor>
</comment>
<evidence type="ECO:0000256" key="1">
    <source>
        <dbReference type="ARBA" id="ARBA00001966"/>
    </source>
</evidence>
<dbReference type="PANTHER" id="PTHR30352">
    <property type="entry name" value="PYRUVATE FORMATE-LYASE-ACTIVATING ENZYME"/>
    <property type="match status" value="1"/>
</dbReference>
<dbReference type="CDD" id="cd01335">
    <property type="entry name" value="Radical_SAM"/>
    <property type="match status" value="1"/>
</dbReference>
<evidence type="ECO:0000313" key="7">
    <source>
        <dbReference type="EMBL" id="TDK26271.1"/>
    </source>
</evidence>
<dbReference type="InterPro" id="IPR013785">
    <property type="entry name" value="Aldolase_TIM"/>
</dbReference>
<dbReference type="InterPro" id="IPR034457">
    <property type="entry name" value="Organic_radical-activating"/>
</dbReference>
<accession>A0A4R5TYM8</accession>
<dbReference type="SFLD" id="SFLDS00029">
    <property type="entry name" value="Radical_SAM"/>
    <property type="match status" value="1"/>
</dbReference>
<dbReference type="SUPFAM" id="SSF102114">
    <property type="entry name" value="Radical SAM enzymes"/>
    <property type="match status" value="1"/>
</dbReference>
<evidence type="ECO:0000256" key="4">
    <source>
        <dbReference type="ARBA" id="ARBA00022723"/>
    </source>
</evidence>
<keyword evidence="5" id="KW-0408">Iron</keyword>
<evidence type="ECO:0000256" key="3">
    <source>
        <dbReference type="ARBA" id="ARBA00022691"/>
    </source>
</evidence>
<evidence type="ECO:0000256" key="5">
    <source>
        <dbReference type="ARBA" id="ARBA00023004"/>
    </source>
</evidence>
<keyword evidence="3" id="KW-0949">S-adenosyl-L-methionine</keyword>
<dbReference type="GO" id="GO:0046872">
    <property type="term" value="F:metal ion binding"/>
    <property type="evidence" value="ECO:0007669"/>
    <property type="project" value="UniProtKB-KW"/>
</dbReference>
<gene>
    <name evidence="7" type="ORF">E2F46_06665</name>
</gene>
<dbReference type="RefSeq" id="WP_133321304.1">
    <property type="nucleotide sequence ID" value="NZ_SMTF01000003.1"/>
</dbReference>
<keyword evidence="8" id="KW-1185">Reference proteome</keyword>
<dbReference type="InterPro" id="IPR058240">
    <property type="entry name" value="rSAM_sf"/>
</dbReference>
<sequence>MSATLDLSRVHFPVTALGPGRRLGVWFQGCSIRCPGCISADTWGSGRGRTTVAELLDRVQPWLADADGVTISGGEPFDQPDALLALLAALRQRTDVDVLVYSGHSLERLAPLLARADGLIDALISDPFAQHQPQTRALRGSDNQRLSLLTALGRARFAAFERPLRPEDKVLDLMLDDDGSVWMAGIPRRDDLLRLRDLLRDQGHRLQVSADVSTRDARGAPHA</sequence>
<protein>
    <submittedName>
        <fullName evidence="7">Radical SAM protein</fullName>
    </submittedName>
</protein>
<dbReference type="InterPro" id="IPR007197">
    <property type="entry name" value="rSAM"/>
</dbReference>
<organism evidence="7 8">
    <name type="scientific">Luteimonas aestuarii</name>
    <dbReference type="NCBI Taxonomy" id="453837"/>
    <lineage>
        <taxon>Bacteria</taxon>
        <taxon>Pseudomonadati</taxon>
        <taxon>Pseudomonadota</taxon>
        <taxon>Gammaproteobacteria</taxon>
        <taxon>Lysobacterales</taxon>
        <taxon>Lysobacteraceae</taxon>
        <taxon>Luteimonas</taxon>
    </lineage>
</organism>
<proteinExistence type="predicted"/>
<evidence type="ECO:0000256" key="6">
    <source>
        <dbReference type="ARBA" id="ARBA00023014"/>
    </source>
</evidence>